<evidence type="ECO:0000256" key="9">
    <source>
        <dbReference type="PROSITE-ProRule" id="PRU00175"/>
    </source>
</evidence>
<evidence type="ECO:0000256" key="4">
    <source>
        <dbReference type="ARBA" id="ARBA00022763"/>
    </source>
</evidence>
<dbReference type="Gene3D" id="3.30.40.10">
    <property type="entry name" value="Zinc/RING finger domain, C3HC4 (zinc finger)"/>
    <property type="match status" value="2"/>
</dbReference>
<keyword evidence="15" id="KW-1185">Reference proteome</keyword>
<evidence type="ECO:0000259" key="11">
    <source>
        <dbReference type="PROSITE" id="PS50089"/>
    </source>
</evidence>
<dbReference type="InterPro" id="IPR001841">
    <property type="entry name" value="Znf_RING"/>
</dbReference>
<dbReference type="GO" id="GO:0008270">
    <property type="term" value="F:zinc ion binding"/>
    <property type="evidence" value="ECO:0007669"/>
    <property type="project" value="UniProtKB-KW"/>
</dbReference>
<dbReference type="InterPro" id="IPR034732">
    <property type="entry name" value="EPHD"/>
</dbReference>
<keyword evidence="8" id="KW-0539">Nucleus</keyword>
<dbReference type="GO" id="GO:0005634">
    <property type="term" value="C:nucleus"/>
    <property type="evidence" value="ECO:0007669"/>
    <property type="project" value="UniProtKB-SubCell"/>
</dbReference>
<keyword evidence="2" id="KW-0479">Metal-binding</keyword>
<proteinExistence type="predicted"/>
<keyword evidence="6" id="KW-0862">Zinc</keyword>
<evidence type="ECO:0000256" key="5">
    <source>
        <dbReference type="ARBA" id="ARBA00022771"/>
    </source>
</evidence>
<evidence type="ECO:0000256" key="3">
    <source>
        <dbReference type="ARBA" id="ARBA00022737"/>
    </source>
</evidence>
<evidence type="ECO:0000256" key="8">
    <source>
        <dbReference type="ARBA" id="ARBA00023242"/>
    </source>
</evidence>
<keyword evidence="5 9" id="KW-0863">Zinc-finger</keyword>
<dbReference type="InterPro" id="IPR017907">
    <property type="entry name" value="Znf_RING_CS"/>
</dbReference>
<evidence type="ECO:0000256" key="2">
    <source>
        <dbReference type="ARBA" id="ARBA00022723"/>
    </source>
</evidence>
<reference evidence="14 15" key="1">
    <citation type="submission" date="2024-12" db="EMBL/GenBank/DDBJ databases">
        <title>The unique morphological basis and parallel evolutionary history of personate flowers in Penstemon.</title>
        <authorList>
            <person name="Depatie T.H."/>
            <person name="Wessinger C.A."/>
        </authorList>
    </citation>
    <scope>NUCLEOTIDE SEQUENCE [LARGE SCALE GENOMIC DNA]</scope>
    <source>
        <strain evidence="14">WTNN_2</strain>
        <tissue evidence="14">Leaf</tissue>
    </source>
</reference>
<dbReference type="InterPro" id="IPR031099">
    <property type="entry name" value="BRCA1-associated"/>
</dbReference>
<dbReference type="Pfam" id="PF13445">
    <property type="entry name" value="zf-RING_UBOX"/>
    <property type="match status" value="1"/>
</dbReference>
<feature type="domain" description="BRCT" evidence="12">
    <location>
        <begin position="456"/>
        <end position="545"/>
    </location>
</feature>
<dbReference type="InterPro" id="IPR036420">
    <property type="entry name" value="BRCT_dom_sf"/>
</dbReference>
<dbReference type="SUPFAM" id="SSF52113">
    <property type="entry name" value="BRCT domain"/>
    <property type="match status" value="2"/>
</dbReference>
<feature type="compositionally biased region" description="Polar residues" evidence="10">
    <location>
        <begin position="190"/>
        <end position="201"/>
    </location>
</feature>
<feature type="domain" description="PHD-type" evidence="13">
    <location>
        <begin position="295"/>
        <end position="415"/>
    </location>
</feature>
<keyword evidence="4" id="KW-0227">DNA damage</keyword>
<dbReference type="Proteomes" id="UP001634393">
    <property type="component" value="Unassembled WGS sequence"/>
</dbReference>
<dbReference type="PROSITE" id="PS00518">
    <property type="entry name" value="ZF_RING_1"/>
    <property type="match status" value="1"/>
</dbReference>
<dbReference type="AlphaFoldDB" id="A0ABD3UKD4"/>
<dbReference type="InterPro" id="IPR027370">
    <property type="entry name" value="Znf-RING_euk"/>
</dbReference>
<dbReference type="PANTHER" id="PTHR13763:SF9">
    <property type="entry name" value="BRCA1-ASSOCIATED RING DOMAIN PROTEIN 1"/>
    <property type="match status" value="1"/>
</dbReference>
<dbReference type="PANTHER" id="PTHR13763">
    <property type="entry name" value="BREAST CANCER TYPE 1 SUSCEPTIBILITY PROTEIN BRCA1"/>
    <property type="match status" value="1"/>
</dbReference>
<feature type="domain" description="BRCT" evidence="12">
    <location>
        <begin position="566"/>
        <end position="681"/>
    </location>
</feature>
<dbReference type="PROSITE" id="PS51805">
    <property type="entry name" value="EPHD"/>
    <property type="match status" value="1"/>
</dbReference>
<dbReference type="InterPro" id="IPR013083">
    <property type="entry name" value="Znf_RING/FYVE/PHD"/>
</dbReference>
<evidence type="ECO:0000313" key="15">
    <source>
        <dbReference type="Proteomes" id="UP001634393"/>
    </source>
</evidence>
<dbReference type="GO" id="GO:0006281">
    <property type="term" value="P:DNA repair"/>
    <property type="evidence" value="ECO:0007669"/>
    <property type="project" value="UniProtKB-KW"/>
</dbReference>
<keyword evidence="7" id="KW-0234">DNA repair</keyword>
<accession>A0ABD3UKD4</accession>
<feature type="domain" description="RING-type" evidence="11">
    <location>
        <begin position="28"/>
        <end position="66"/>
    </location>
</feature>
<dbReference type="InterPro" id="IPR001357">
    <property type="entry name" value="BRCT_dom"/>
</dbReference>
<evidence type="ECO:0000259" key="12">
    <source>
        <dbReference type="PROSITE" id="PS50172"/>
    </source>
</evidence>
<dbReference type="EMBL" id="JBJXBP010000001">
    <property type="protein sequence ID" value="KAL3849996.1"/>
    <property type="molecule type" value="Genomic_DNA"/>
</dbReference>
<evidence type="ECO:0000259" key="13">
    <source>
        <dbReference type="PROSITE" id="PS51805"/>
    </source>
</evidence>
<dbReference type="Pfam" id="PF13771">
    <property type="entry name" value="zf-HC5HC2H"/>
    <property type="match status" value="1"/>
</dbReference>
<name>A0ABD3UKD4_9LAMI</name>
<dbReference type="FunFam" id="3.40.50.10190:FF:000006">
    <property type="entry name" value="Breast cancer type 1 susceptibility protein homolog"/>
    <property type="match status" value="1"/>
</dbReference>
<dbReference type="Gene3D" id="3.40.50.10190">
    <property type="entry name" value="BRCT domain"/>
    <property type="match status" value="2"/>
</dbReference>
<sequence>MSSEAKNAARLLNPWVFHLQKLGLELKCPLCMNLLNNPVLLPCNHIFCKLCIPESNQFKANCAVCQHGFADQEIRPASYMENIVATYKSLSATFNSTILPLLSADSGDLDVSISTSVEQLGKKLSEIAPKEENKQTNASLMKCTESGMELSKKAVKGEVIEVLEVNQAPELSPDSSPSIGDAKDAGHNNDLGSRNGSTGKNTAKRFSREKLGTTADGVDHKTFHAGTFNARESKRQKKLSYEQSEAITPSHGHNQHIISQSDPAMVPNCDKEHKFLEDTSVNFSKALGDASYMSGSFCAFCNSSKITQETGPMLHYADGNEVAKDDIAFPKAIPVHKKCIDWTPQVYYVGETIKNLDSELARASKLKCTSCGLKGAALGCFAKSCRRSYHVPCALKIPNCRWDCDDFVMLCPVHKSTKFPRERSNSRKCDSQEKHSLSTQRTSDQLSFWANSPIEPQEWVFCGSSLSSDEKILLLKFASACGATVLKFWSPKVTHVIAATDTNGSCSRTLKVLMAILNGRWVLPMDWVKVCMEENRPEPEEPYEVNLDNHGCRDGPKLGRLRVSNNTPKLFDGLSFYFGGEFVPAYKNDLLDLVIVGGGTIIENLEQAVTQRHNIQSISTNIVVYNRDNPRESTAIEASSSILKRLTEAKDVAKCIDAQVVPHTWILESIAACRMLPYPYC</sequence>
<comment type="subcellular location">
    <subcellularLocation>
        <location evidence="1">Nucleus</location>
    </subcellularLocation>
</comment>
<dbReference type="PROSITE" id="PS50089">
    <property type="entry name" value="ZF_RING_2"/>
    <property type="match status" value="1"/>
</dbReference>
<evidence type="ECO:0000256" key="7">
    <source>
        <dbReference type="ARBA" id="ARBA00023204"/>
    </source>
</evidence>
<protein>
    <submittedName>
        <fullName evidence="14">Uncharacterized protein</fullName>
    </submittedName>
</protein>
<evidence type="ECO:0000256" key="6">
    <source>
        <dbReference type="ARBA" id="ARBA00022833"/>
    </source>
</evidence>
<organism evidence="14 15">
    <name type="scientific">Penstemon smallii</name>
    <dbReference type="NCBI Taxonomy" id="265156"/>
    <lineage>
        <taxon>Eukaryota</taxon>
        <taxon>Viridiplantae</taxon>
        <taxon>Streptophyta</taxon>
        <taxon>Embryophyta</taxon>
        <taxon>Tracheophyta</taxon>
        <taxon>Spermatophyta</taxon>
        <taxon>Magnoliopsida</taxon>
        <taxon>eudicotyledons</taxon>
        <taxon>Gunneridae</taxon>
        <taxon>Pentapetalae</taxon>
        <taxon>asterids</taxon>
        <taxon>lamiids</taxon>
        <taxon>Lamiales</taxon>
        <taxon>Plantaginaceae</taxon>
        <taxon>Cheloneae</taxon>
        <taxon>Penstemon</taxon>
    </lineage>
</organism>
<dbReference type="SMART" id="SM00292">
    <property type="entry name" value="BRCT"/>
    <property type="match status" value="2"/>
</dbReference>
<evidence type="ECO:0000313" key="14">
    <source>
        <dbReference type="EMBL" id="KAL3849996.1"/>
    </source>
</evidence>
<dbReference type="SMART" id="SM00184">
    <property type="entry name" value="RING"/>
    <property type="match status" value="1"/>
</dbReference>
<dbReference type="Pfam" id="PF00533">
    <property type="entry name" value="BRCT"/>
    <property type="match status" value="1"/>
</dbReference>
<gene>
    <name evidence="14" type="ORF">ACJIZ3_011878</name>
</gene>
<feature type="region of interest" description="Disordered" evidence="10">
    <location>
        <begin position="166"/>
        <end position="207"/>
    </location>
</feature>
<comment type="caution">
    <text evidence="14">The sequence shown here is derived from an EMBL/GenBank/DDBJ whole genome shotgun (WGS) entry which is preliminary data.</text>
</comment>
<evidence type="ECO:0000256" key="1">
    <source>
        <dbReference type="ARBA" id="ARBA00004123"/>
    </source>
</evidence>
<keyword evidence="3" id="KW-0677">Repeat</keyword>
<dbReference type="SUPFAM" id="SSF57850">
    <property type="entry name" value="RING/U-box"/>
    <property type="match status" value="1"/>
</dbReference>
<dbReference type="PROSITE" id="PS50172">
    <property type="entry name" value="BRCT"/>
    <property type="match status" value="2"/>
</dbReference>
<dbReference type="CDD" id="cd17734">
    <property type="entry name" value="BRCT_Bard1_rpt1"/>
    <property type="match status" value="1"/>
</dbReference>
<evidence type="ECO:0000256" key="10">
    <source>
        <dbReference type="SAM" id="MobiDB-lite"/>
    </source>
</evidence>